<reference evidence="5" key="1">
    <citation type="submission" date="2016-10" db="EMBL/GenBank/DDBJ databases">
        <authorList>
            <person name="Varghese N."/>
            <person name="Submissions S."/>
        </authorList>
    </citation>
    <scope>NUCLEOTIDE SEQUENCE [LARGE SCALE GENOMIC DNA]</scope>
    <source>
        <strain evidence="5">DSM 24499</strain>
    </source>
</reference>
<keyword evidence="1" id="KW-0808">Transferase</keyword>
<dbReference type="Proteomes" id="UP000199438">
    <property type="component" value="Unassembled WGS sequence"/>
</dbReference>
<dbReference type="CDD" id="cd04301">
    <property type="entry name" value="NAT_SF"/>
    <property type="match status" value="1"/>
</dbReference>
<dbReference type="OrthoDB" id="9789603at2"/>
<protein>
    <recommendedName>
        <fullName evidence="3">N-acetyltransferase domain-containing protein</fullName>
    </recommendedName>
</protein>
<dbReference type="InterPro" id="IPR050680">
    <property type="entry name" value="YpeA/RimI_acetyltransf"/>
</dbReference>
<evidence type="ECO:0000256" key="1">
    <source>
        <dbReference type="ARBA" id="ARBA00022679"/>
    </source>
</evidence>
<keyword evidence="5" id="KW-1185">Reference proteome</keyword>
<dbReference type="Gene3D" id="3.40.630.30">
    <property type="match status" value="1"/>
</dbReference>
<gene>
    <name evidence="4" type="ORF">SAMN04487907_11041</name>
</gene>
<dbReference type="AlphaFoldDB" id="A0A1I1MP03"/>
<dbReference type="PANTHER" id="PTHR43420:SF52">
    <property type="entry name" value="N-ACETYLTRANSFERASE YODP"/>
    <property type="match status" value="1"/>
</dbReference>
<evidence type="ECO:0000256" key="2">
    <source>
        <dbReference type="ARBA" id="ARBA00023315"/>
    </source>
</evidence>
<dbReference type="PANTHER" id="PTHR43420">
    <property type="entry name" value="ACETYLTRANSFERASE"/>
    <property type="match status" value="1"/>
</dbReference>
<dbReference type="SUPFAM" id="SSF55729">
    <property type="entry name" value="Acyl-CoA N-acyltransferases (Nat)"/>
    <property type="match status" value="1"/>
</dbReference>
<proteinExistence type="predicted"/>
<keyword evidence="2" id="KW-0012">Acyltransferase</keyword>
<dbReference type="InterPro" id="IPR016181">
    <property type="entry name" value="Acyl_CoA_acyltransferase"/>
</dbReference>
<sequence length="141" mass="16610">MELSFNRILKEEIDIIIPLIQQLAIMPIPAEVLKERFTEMFSQNYTCYGVFDSDRIIGVFGLWEMTRHYAGKMYEADHIVIAEEYRGKGVGKQLFAFIDELAKKNNAATVELNTYVENFKSHKFYMNEGYVIRGYHFQKKY</sequence>
<accession>A0A1I1MP03</accession>
<evidence type="ECO:0000313" key="5">
    <source>
        <dbReference type="Proteomes" id="UP000199438"/>
    </source>
</evidence>
<dbReference type="RefSeq" id="WP_092544709.1">
    <property type="nucleotide sequence ID" value="NZ_FOKV01000010.1"/>
</dbReference>
<organism evidence="4 5">
    <name type="scientific">Zunongwangia mangrovi</name>
    <dbReference type="NCBI Taxonomy" id="1334022"/>
    <lineage>
        <taxon>Bacteria</taxon>
        <taxon>Pseudomonadati</taxon>
        <taxon>Bacteroidota</taxon>
        <taxon>Flavobacteriia</taxon>
        <taxon>Flavobacteriales</taxon>
        <taxon>Flavobacteriaceae</taxon>
        <taxon>Zunongwangia</taxon>
    </lineage>
</organism>
<dbReference type="InterPro" id="IPR000182">
    <property type="entry name" value="GNAT_dom"/>
</dbReference>
<evidence type="ECO:0000259" key="3">
    <source>
        <dbReference type="PROSITE" id="PS51186"/>
    </source>
</evidence>
<dbReference type="PROSITE" id="PS51186">
    <property type="entry name" value="GNAT"/>
    <property type="match status" value="1"/>
</dbReference>
<dbReference type="GO" id="GO:0016747">
    <property type="term" value="F:acyltransferase activity, transferring groups other than amino-acyl groups"/>
    <property type="evidence" value="ECO:0007669"/>
    <property type="project" value="InterPro"/>
</dbReference>
<dbReference type="EMBL" id="FOKV01000010">
    <property type="protein sequence ID" value="SFC86582.1"/>
    <property type="molecule type" value="Genomic_DNA"/>
</dbReference>
<dbReference type="STRING" id="1334022.SAMN04487907_11041"/>
<dbReference type="Pfam" id="PF00583">
    <property type="entry name" value="Acetyltransf_1"/>
    <property type="match status" value="1"/>
</dbReference>
<feature type="domain" description="N-acetyltransferase" evidence="3">
    <location>
        <begin position="3"/>
        <end position="141"/>
    </location>
</feature>
<name>A0A1I1MP03_9FLAO</name>
<evidence type="ECO:0000313" key="4">
    <source>
        <dbReference type="EMBL" id="SFC86582.1"/>
    </source>
</evidence>